<dbReference type="AlphaFoldDB" id="A0A382N7G0"/>
<organism evidence="1">
    <name type="scientific">marine metagenome</name>
    <dbReference type="NCBI Taxonomy" id="408172"/>
    <lineage>
        <taxon>unclassified sequences</taxon>
        <taxon>metagenomes</taxon>
        <taxon>ecological metagenomes</taxon>
    </lineage>
</organism>
<dbReference type="EMBL" id="UINC01098479">
    <property type="protein sequence ID" value="SVC57026.1"/>
    <property type="molecule type" value="Genomic_DNA"/>
</dbReference>
<feature type="non-terminal residue" evidence="1">
    <location>
        <position position="28"/>
    </location>
</feature>
<protein>
    <submittedName>
        <fullName evidence="1">Uncharacterized protein</fullName>
    </submittedName>
</protein>
<accession>A0A382N7G0</accession>
<name>A0A382N7G0_9ZZZZ</name>
<gene>
    <name evidence="1" type="ORF">METZ01_LOCUS309880</name>
</gene>
<proteinExistence type="predicted"/>
<evidence type="ECO:0000313" key="1">
    <source>
        <dbReference type="EMBL" id="SVC57026.1"/>
    </source>
</evidence>
<sequence length="28" mass="3043">MPTDIQAAVCRTVGEPLEIECVELDDPV</sequence>
<reference evidence="1" key="1">
    <citation type="submission" date="2018-05" db="EMBL/GenBank/DDBJ databases">
        <authorList>
            <person name="Lanie J.A."/>
            <person name="Ng W.-L."/>
            <person name="Kazmierczak K.M."/>
            <person name="Andrzejewski T.M."/>
            <person name="Davidsen T.M."/>
            <person name="Wayne K.J."/>
            <person name="Tettelin H."/>
            <person name="Glass J.I."/>
            <person name="Rusch D."/>
            <person name="Podicherti R."/>
            <person name="Tsui H.-C.T."/>
            <person name="Winkler M.E."/>
        </authorList>
    </citation>
    <scope>NUCLEOTIDE SEQUENCE</scope>
</reference>